<evidence type="ECO:0000256" key="1">
    <source>
        <dbReference type="SAM" id="SignalP"/>
    </source>
</evidence>
<dbReference type="OrthoDB" id="5513217at2"/>
<gene>
    <name evidence="3" type="ORF">EOD41_18260</name>
</gene>
<dbReference type="EMBL" id="SACK01000010">
    <property type="protein sequence ID" value="RVT98031.1"/>
    <property type="molecule type" value="Genomic_DNA"/>
</dbReference>
<dbReference type="InterPro" id="IPR021782">
    <property type="entry name" value="DUF3347"/>
</dbReference>
<feature type="signal peptide" evidence="1">
    <location>
        <begin position="1"/>
        <end position="29"/>
    </location>
</feature>
<accession>A0A437MK61</accession>
<evidence type="ECO:0000313" key="3">
    <source>
        <dbReference type="EMBL" id="RVT98031.1"/>
    </source>
</evidence>
<comment type="caution">
    <text evidence="3">The sequence shown here is derived from an EMBL/GenBank/DDBJ whole genome shotgun (WGS) entry which is preliminary data.</text>
</comment>
<feature type="domain" description="DUF3347" evidence="2">
    <location>
        <begin position="61"/>
        <end position="138"/>
    </location>
</feature>
<feature type="chain" id="PRO_5019558895" evidence="1">
    <location>
        <begin position="30"/>
        <end position="183"/>
    </location>
</feature>
<dbReference type="Pfam" id="PF11827">
    <property type="entry name" value="DUF3347"/>
    <property type="match status" value="1"/>
</dbReference>
<name>A0A437MK61_9SPHI</name>
<sequence length="183" mass="19683">MPYGQTNTSAIMRKIFITAACMAMFMASACNNEAKKQDSKVSDTTQQADATVPDSQNVNKVLSSYIALKNELVKSDAEAGKKAAAALEDELIEVKGCAEAASMAREIASAGSIEDQRKAFLTLSKDIIPLAKGIKTGQTTYVSYCPMANDGKGGYWLSEIKEIKNPYYGDAMLECGTVKEVIQ</sequence>
<dbReference type="Proteomes" id="UP000282759">
    <property type="component" value="Unassembled WGS sequence"/>
</dbReference>
<dbReference type="AlphaFoldDB" id="A0A437MK61"/>
<evidence type="ECO:0000313" key="4">
    <source>
        <dbReference type="Proteomes" id="UP000282759"/>
    </source>
</evidence>
<evidence type="ECO:0000259" key="2">
    <source>
        <dbReference type="Pfam" id="PF11827"/>
    </source>
</evidence>
<protein>
    <submittedName>
        <fullName evidence="3">DUF3347 domain-containing protein</fullName>
    </submittedName>
</protein>
<keyword evidence="1" id="KW-0732">Signal</keyword>
<reference evidence="3 4" key="1">
    <citation type="submission" date="2019-01" db="EMBL/GenBank/DDBJ databases">
        <authorList>
            <person name="Chen W.-M."/>
        </authorList>
    </citation>
    <scope>NUCLEOTIDE SEQUENCE [LARGE SCALE GENOMIC DNA]</scope>
    <source>
        <strain evidence="3 4">YBJ-36</strain>
    </source>
</reference>
<organism evidence="3 4">
    <name type="scientific">Mucilaginibacter limnophilus</name>
    <dbReference type="NCBI Taxonomy" id="1932778"/>
    <lineage>
        <taxon>Bacteria</taxon>
        <taxon>Pseudomonadati</taxon>
        <taxon>Bacteroidota</taxon>
        <taxon>Sphingobacteriia</taxon>
        <taxon>Sphingobacteriales</taxon>
        <taxon>Sphingobacteriaceae</taxon>
        <taxon>Mucilaginibacter</taxon>
    </lineage>
</organism>
<proteinExistence type="predicted"/>
<keyword evidence="4" id="KW-1185">Reference proteome</keyword>